<dbReference type="InterPro" id="IPR043128">
    <property type="entry name" value="Rev_trsase/Diguanyl_cyclase"/>
</dbReference>
<dbReference type="PANTHER" id="PTHR47331:SF5">
    <property type="entry name" value="RIBONUCLEASE H"/>
    <property type="match status" value="1"/>
</dbReference>
<sequence>MGVQEDLDTLKRERATIKGKFTRKVTLYKEGVNRGDNLSVLKANYEEVLEAFEPLERKNERLDKFGNSRKIVDLVVSDLTSLRKISDGDLKGFIKMVDQVEQCWLDLKKVNLSDELNTANVVSHIEKVLPSLQKRECVIKADEVSLTSNLFPELLKFLQKERKILEYRNSNIRNSSSDKATIHGVHSTVENDTKSEVVKLVKKMSEEQVKNKEFESCIVNLTELVKGTNHKAESKGGGCLLHNSTGHDITDCYRFKGCNSKDRFEMIKSNGICFRCLREYHPARSCKVGKLCDVIIAGQGLCNRNHHPLLHPDELEGSFHSTISERAFTTLLNISTLDCQNQPVTVLWDSGSDISLITHSTAKKLGLKGRNVSLSMIKVGNTIEHQSSKEYCVPLTDKTGKVWNVDAVGIDEISAQIKKVDLSKMPELFVGISRSDVDRPHGEINMLIGTIYSELLPRVVQTNKGLQLLENQFGFSIRGRHDEVTGQPNTSNHILVRAHKLSSYVNLNEISIESDDTLKNNLDNFFAIEEIGVRCDPQCVKCMCRGCPRSDYISLKEEKELALIKEGLTYDEKQKCWIASYPWIKDPYNLENNFKVVNARLITTENRLKKLCIEYAKKYQSEIEDMVNRGVARKLSDEEVRNYKGPIHYIHHHEVIKPDYSSTPLRIVFNSSTSYMGQKLNDFWAKGPDILNSLLGVLFRFRQDTVAIAGDIAKMYHSVKINTVEEHTHRFVWRDLDSSKSPDQYVLTTVTFGDKPSGIIATLALRHTVEKFGGEFPEVQDMIINNAYVDDILYSTDNVENAVSLIHDTERILARGNFRVKHWIVSGHYESCNVNVIDSDCEKILGLRWNPKEDYFSFIVKVNFSPRVRKIRSGPNLERDEIDIKFPEILTRRMILSQIASLYDPLGLAVPVILQGKILMRSMITKGAASGSNDGGIKWDEPLDTSVVHEWKTFFKELYELELTFRRPLKPSNALGNPSLIIFSDSSKQAYGACAYVRWQTGKDKFDANVIIAKSKTAPVKQLTIPRLELCGALMAARLRESLVKEFQWEFESVYHIVDSLIVRSQIQKESHGFNAFVAARIAEIQVKTNPREWWWVNTAQNIADLTSKPCTPEKIGKDSAWQNGPKFLTLPMSEWPISQKCESELTDRIGITMTVAKVNQDITNLKVIAVE</sequence>
<gene>
    <name evidence="1" type="ORF">Pmani_013561</name>
</gene>
<protein>
    <recommendedName>
        <fullName evidence="3">Peptidase aspartic putative domain-containing protein</fullName>
    </recommendedName>
</protein>
<name>A0AAE1PX08_9EUCA</name>
<evidence type="ECO:0008006" key="3">
    <source>
        <dbReference type="Google" id="ProtNLM"/>
    </source>
</evidence>
<dbReference type="Gene3D" id="3.30.70.270">
    <property type="match status" value="1"/>
</dbReference>
<dbReference type="PANTHER" id="PTHR47331">
    <property type="entry name" value="PHD-TYPE DOMAIN-CONTAINING PROTEIN"/>
    <property type="match status" value="1"/>
</dbReference>
<dbReference type="InterPro" id="IPR043502">
    <property type="entry name" value="DNA/RNA_pol_sf"/>
</dbReference>
<accession>A0AAE1PX08</accession>
<dbReference type="Gene3D" id="3.10.10.10">
    <property type="entry name" value="HIV Type 1 Reverse Transcriptase, subunit A, domain 1"/>
    <property type="match status" value="1"/>
</dbReference>
<evidence type="ECO:0000313" key="2">
    <source>
        <dbReference type="Proteomes" id="UP001292094"/>
    </source>
</evidence>
<dbReference type="AlphaFoldDB" id="A0AAE1PX08"/>
<dbReference type="Gene3D" id="2.40.70.10">
    <property type="entry name" value="Acid Proteases"/>
    <property type="match status" value="1"/>
</dbReference>
<dbReference type="SUPFAM" id="SSF56672">
    <property type="entry name" value="DNA/RNA polymerases"/>
    <property type="match status" value="1"/>
</dbReference>
<evidence type="ECO:0000313" key="1">
    <source>
        <dbReference type="EMBL" id="KAK4315205.1"/>
    </source>
</evidence>
<proteinExistence type="predicted"/>
<dbReference type="EMBL" id="JAWZYT010001129">
    <property type="protein sequence ID" value="KAK4315205.1"/>
    <property type="molecule type" value="Genomic_DNA"/>
</dbReference>
<dbReference type="GO" id="GO:0071897">
    <property type="term" value="P:DNA biosynthetic process"/>
    <property type="evidence" value="ECO:0007669"/>
    <property type="project" value="UniProtKB-ARBA"/>
</dbReference>
<dbReference type="Pfam" id="PF05380">
    <property type="entry name" value="Peptidase_A17"/>
    <property type="match status" value="1"/>
</dbReference>
<keyword evidence="2" id="KW-1185">Reference proteome</keyword>
<organism evidence="1 2">
    <name type="scientific">Petrolisthes manimaculis</name>
    <dbReference type="NCBI Taxonomy" id="1843537"/>
    <lineage>
        <taxon>Eukaryota</taxon>
        <taxon>Metazoa</taxon>
        <taxon>Ecdysozoa</taxon>
        <taxon>Arthropoda</taxon>
        <taxon>Crustacea</taxon>
        <taxon>Multicrustacea</taxon>
        <taxon>Malacostraca</taxon>
        <taxon>Eumalacostraca</taxon>
        <taxon>Eucarida</taxon>
        <taxon>Decapoda</taxon>
        <taxon>Pleocyemata</taxon>
        <taxon>Anomura</taxon>
        <taxon>Galatheoidea</taxon>
        <taxon>Porcellanidae</taxon>
        <taxon>Petrolisthes</taxon>
    </lineage>
</organism>
<dbReference type="InterPro" id="IPR008042">
    <property type="entry name" value="Retrotrans_Pao"/>
</dbReference>
<reference evidence="1" key="1">
    <citation type="submission" date="2023-11" db="EMBL/GenBank/DDBJ databases">
        <title>Genome assemblies of two species of porcelain crab, Petrolisthes cinctipes and Petrolisthes manimaculis (Anomura: Porcellanidae).</title>
        <authorList>
            <person name="Angst P."/>
        </authorList>
    </citation>
    <scope>NUCLEOTIDE SEQUENCE</scope>
    <source>
        <strain evidence="1">PB745_02</strain>
        <tissue evidence="1">Gill</tissue>
    </source>
</reference>
<comment type="caution">
    <text evidence="1">The sequence shown here is derived from an EMBL/GenBank/DDBJ whole genome shotgun (WGS) entry which is preliminary data.</text>
</comment>
<dbReference type="Proteomes" id="UP001292094">
    <property type="component" value="Unassembled WGS sequence"/>
</dbReference>
<dbReference type="InterPro" id="IPR021109">
    <property type="entry name" value="Peptidase_aspartic_dom_sf"/>
</dbReference>